<keyword evidence="4 6" id="KW-0378">Hydrolase</keyword>
<evidence type="ECO:0000256" key="3">
    <source>
        <dbReference type="ARBA" id="ARBA00012865"/>
    </source>
</evidence>
<dbReference type="InterPro" id="IPR001586">
    <property type="entry name" value="Beta-lactam_class-C_AS"/>
</dbReference>
<evidence type="ECO:0000256" key="2">
    <source>
        <dbReference type="ARBA" id="ARBA00007840"/>
    </source>
</evidence>
<dbReference type="EMBL" id="CAJZAG010000002">
    <property type="protein sequence ID" value="CAG9167411.1"/>
    <property type="molecule type" value="Genomic_DNA"/>
</dbReference>
<evidence type="ECO:0000313" key="9">
    <source>
        <dbReference type="Proteomes" id="UP000706525"/>
    </source>
</evidence>
<dbReference type="InterPro" id="IPR058136">
    <property type="entry name" value="AmpC"/>
</dbReference>
<dbReference type="InterPro" id="IPR001466">
    <property type="entry name" value="Beta-lactam-related"/>
</dbReference>
<comment type="caution">
    <text evidence="8">The sequence shown here is derived from an EMBL/GenBank/DDBJ whole genome shotgun (WGS) entry which is preliminary data.</text>
</comment>
<dbReference type="EC" id="3.5.2.6" evidence="3 6"/>
<accession>A0ABM8WJ42</accession>
<keyword evidence="9" id="KW-1185">Reference proteome</keyword>
<name>A0ABM8WJ42_9BURK</name>
<dbReference type="Proteomes" id="UP000706525">
    <property type="component" value="Unassembled WGS sequence"/>
</dbReference>
<evidence type="ECO:0000256" key="1">
    <source>
        <dbReference type="ARBA" id="ARBA00001526"/>
    </source>
</evidence>
<dbReference type="PANTHER" id="PTHR46825">
    <property type="entry name" value="D-ALANYL-D-ALANINE-CARBOXYPEPTIDASE/ENDOPEPTIDASE AMPH"/>
    <property type="match status" value="1"/>
</dbReference>
<dbReference type="SUPFAM" id="SSF56601">
    <property type="entry name" value="beta-lactamase/transpeptidase-like"/>
    <property type="match status" value="1"/>
</dbReference>
<evidence type="ECO:0000256" key="6">
    <source>
        <dbReference type="RuleBase" id="RU361140"/>
    </source>
</evidence>
<dbReference type="NCBIfam" id="NF033085">
    <property type="entry name" value="bla_class_C"/>
    <property type="match status" value="1"/>
</dbReference>
<comment type="catalytic activity">
    <reaction evidence="1 6">
        <text>a beta-lactam + H2O = a substituted beta-amino acid</text>
        <dbReference type="Rhea" id="RHEA:20401"/>
        <dbReference type="ChEBI" id="CHEBI:15377"/>
        <dbReference type="ChEBI" id="CHEBI:35627"/>
        <dbReference type="ChEBI" id="CHEBI:140347"/>
        <dbReference type="EC" id="3.5.2.6"/>
    </reaction>
</comment>
<dbReference type="Pfam" id="PF00144">
    <property type="entry name" value="Beta-lactamase"/>
    <property type="match status" value="1"/>
</dbReference>
<evidence type="ECO:0000256" key="5">
    <source>
        <dbReference type="ARBA" id="ARBA00023251"/>
    </source>
</evidence>
<dbReference type="InterPro" id="IPR050491">
    <property type="entry name" value="AmpC-like"/>
</dbReference>
<dbReference type="InterPro" id="IPR012338">
    <property type="entry name" value="Beta-lactam/transpept-like"/>
</dbReference>
<dbReference type="Gene3D" id="3.40.710.10">
    <property type="entry name" value="DD-peptidase/beta-lactamase superfamily"/>
    <property type="match status" value="1"/>
</dbReference>
<evidence type="ECO:0000313" key="8">
    <source>
        <dbReference type="EMBL" id="CAG9167411.1"/>
    </source>
</evidence>
<gene>
    <name evidence="8" type="primary">ampC</name>
    <name evidence="8" type="ORF">LMG32289_01384</name>
</gene>
<comment type="similarity">
    <text evidence="2 6">Belongs to the class-C beta-lactamase family.</text>
</comment>
<proteinExistence type="inferred from homology"/>
<feature type="domain" description="Beta-lactamase-related" evidence="7">
    <location>
        <begin position="23"/>
        <end position="370"/>
    </location>
</feature>
<dbReference type="GO" id="GO:0008800">
    <property type="term" value="F:beta-lactamase activity"/>
    <property type="evidence" value="ECO:0007669"/>
    <property type="project" value="UniProtKB-EC"/>
</dbReference>
<organism evidence="8 9">
    <name type="scientific">Cupriavidus pampae</name>
    <dbReference type="NCBI Taxonomy" id="659251"/>
    <lineage>
        <taxon>Bacteria</taxon>
        <taxon>Pseudomonadati</taxon>
        <taxon>Pseudomonadota</taxon>
        <taxon>Betaproteobacteria</taxon>
        <taxon>Burkholderiales</taxon>
        <taxon>Burkholderiaceae</taxon>
        <taxon>Cupriavidus</taxon>
    </lineage>
</organism>
<sequence length="376" mass="40317">MVVLATSIGASHAQTDAVEQAVAAAIDPVMKQYQIPGMAVAVTVDGKHRVYSFGVASRATNKPVTGDTVFEIGSVSKTFTATLGAYAQARGALSLDDPAVRYLPALAGSALGGTTLRDLATYTAGGLPLQVPDTVADMPQMIEWLRQWQPEHAPGSYRRYSNVSIGLFGYLAAKAMNTPFRTALSQQLLPKLGLMHTWLEVPSARMGDYAWGYDKHDKPVRVTPGVFDAQAYGIKTTATDMIRFVELNIDASSIDDAALRQALSATHAGYVRAGVMTQALGWERYRWPTTVDDLLAGNDARMVLDGSPAQRIEPPEASTPDVLINKTGSTNGFGSYAAFIPARRIGVVLLANRNYPVPARIEAAWKILNALGTAHP</sequence>
<dbReference type="PROSITE" id="PS00336">
    <property type="entry name" value="BETA_LACTAMASE_C"/>
    <property type="match status" value="1"/>
</dbReference>
<evidence type="ECO:0000259" key="7">
    <source>
        <dbReference type="Pfam" id="PF00144"/>
    </source>
</evidence>
<keyword evidence="5 6" id="KW-0046">Antibiotic resistance</keyword>
<reference evidence="8 9" key="1">
    <citation type="submission" date="2021-08" db="EMBL/GenBank/DDBJ databases">
        <authorList>
            <person name="Peeters C."/>
        </authorList>
    </citation>
    <scope>NUCLEOTIDE SEQUENCE [LARGE SCALE GENOMIC DNA]</scope>
    <source>
        <strain evidence="8 9">LMG 32289</strain>
    </source>
</reference>
<dbReference type="PANTHER" id="PTHR46825:SF8">
    <property type="entry name" value="BETA-LACTAMASE-RELATED"/>
    <property type="match status" value="1"/>
</dbReference>
<evidence type="ECO:0000256" key="4">
    <source>
        <dbReference type="ARBA" id="ARBA00022801"/>
    </source>
</evidence>
<protein>
    <recommendedName>
        <fullName evidence="3 6">Beta-lactamase</fullName>
        <ecNumber evidence="3 6">3.5.2.6</ecNumber>
    </recommendedName>
</protein>